<protein>
    <submittedName>
        <fullName evidence="1">Uncharacterized protein</fullName>
    </submittedName>
</protein>
<evidence type="ECO:0000313" key="2">
    <source>
        <dbReference type="Proteomes" id="UP000254866"/>
    </source>
</evidence>
<proteinExistence type="predicted"/>
<sequence>MADADSQQDLGRADFVPTGVAAQYNQRFEVGDKVWVRIFPHDPMIVAYVKKASYNNERGCWIYTVQETDVDGNWHGREMSRKENALERA</sequence>
<accession>A0A370TCX3</accession>
<organism evidence="1 2">
    <name type="scientific">Venustampulla echinocandica</name>
    <dbReference type="NCBI Taxonomy" id="2656787"/>
    <lineage>
        <taxon>Eukaryota</taxon>
        <taxon>Fungi</taxon>
        <taxon>Dikarya</taxon>
        <taxon>Ascomycota</taxon>
        <taxon>Pezizomycotina</taxon>
        <taxon>Leotiomycetes</taxon>
        <taxon>Helotiales</taxon>
        <taxon>Pleuroascaceae</taxon>
        <taxon>Venustampulla</taxon>
    </lineage>
</organism>
<name>A0A370TCX3_9HELO</name>
<keyword evidence="2" id="KW-1185">Reference proteome</keyword>
<dbReference type="GeneID" id="43602325"/>
<evidence type="ECO:0000313" key="1">
    <source>
        <dbReference type="EMBL" id="RDL32074.1"/>
    </source>
</evidence>
<dbReference type="EMBL" id="NPIC01000011">
    <property type="protein sequence ID" value="RDL32074.1"/>
    <property type="molecule type" value="Genomic_DNA"/>
</dbReference>
<gene>
    <name evidence="1" type="ORF">BP5553_09476</name>
</gene>
<comment type="caution">
    <text evidence="1">The sequence shown here is derived from an EMBL/GenBank/DDBJ whole genome shotgun (WGS) entry which is preliminary data.</text>
</comment>
<reference evidence="1 2" key="1">
    <citation type="journal article" date="2018" name="IMA Fungus">
        <title>IMA Genome-F 9: Draft genome sequence of Annulohypoxylon stygium, Aspergillus mulundensis, Berkeleyomyces basicola (syn. Thielaviopsis basicola), Ceratocystis smalleyi, two Cercospora beticola strains, Coleophoma cylindrospora, Fusarium fracticaudum, Phialophora cf. hyalina, and Morchella septimelata.</title>
        <authorList>
            <person name="Wingfield B.D."/>
            <person name="Bills G.F."/>
            <person name="Dong Y."/>
            <person name="Huang W."/>
            <person name="Nel W.J."/>
            <person name="Swalarsk-Parry B.S."/>
            <person name="Vaghefi N."/>
            <person name="Wilken P.M."/>
            <person name="An Z."/>
            <person name="de Beer Z.W."/>
            <person name="De Vos L."/>
            <person name="Chen L."/>
            <person name="Duong T.A."/>
            <person name="Gao Y."/>
            <person name="Hammerbacher A."/>
            <person name="Kikkert J.R."/>
            <person name="Li Y."/>
            <person name="Li H."/>
            <person name="Li K."/>
            <person name="Li Q."/>
            <person name="Liu X."/>
            <person name="Ma X."/>
            <person name="Naidoo K."/>
            <person name="Pethybridge S.J."/>
            <person name="Sun J."/>
            <person name="Steenkamp E.T."/>
            <person name="van der Nest M.A."/>
            <person name="van Wyk S."/>
            <person name="Wingfield M.J."/>
            <person name="Xiong C."/>
            <person name="Yue Q."/>
            <person name="Zhang X."/>
        </authorList>
    </citation>
    <scope>NUCLEOTIDE SEQUENCE [LARGE SCALE GENOMIC DNA]</scope>
    <source>
        <strain evidence="1 2">BP 5553</strain>
    </source>
</reference>
<dbReference type="RefSeq" id="XP_031866006.1">
    <property type="nucleotide sequence ID" value="XM_032018099.1"/>
</dbReference>
<dbReference type="AlphaFoldDB" id="A0A370TCX3"/>
<dbReference type="Proteomes" id="UP000254866">
    <property type="component" value="Unassembled WGS sequence"/>
</dbReference>